<dbReference type="PROSITE" id="PS51354">
    <property type="entry name" value="GLUTAREDOXIN_2"/>
    <property type="match status" value="1"/>
</dbReference>
<evidence type="ECO:0000256" key="3">
    <source>
        <dbReference type="ARBA" id="ARBA00017945"/>
    </source>
</evidence>
<accession>A0AB33AKV7</accession>
<evidence type="ECO:0000256" key="6">
    <source>
        <dbReference type="ARBA" id="ARBA00023157"/>
    </source>
</evidence>
<dbReference type="SUPFAM" id="SSF52833">
    <property type="entry name" value="Thioredoxin-like"/>
    <property type="match status" value="1"/>
</dbReference>
<dbReference type="NCBIfam" id="TIGR02194">
    <property type="entry name" value="GlrX_NrdH"/>
    <property type="match status" value="1"/>
</dbReference>
<dbReference type="Proteomes" id="UP000015268">
    <property type="component" value="Chromosome"/>
</dbReference>
<dbReference type="GO" id="GO:0009055">
    <property type="term" value="F:electron transfer activity"/>
    <property type="evidence" value="ECO:0007669"/>
    <property type="project" value="TreeGrafter"/>
</dbReference>
<keyword evidence="5" id="KW-0249">Electron transport</keyword>
<evidence type="ECO:0000256" key="5">
    <source>
        <dbReference type="ARBA" id="ARBA00022982"/>
    </source>
</evidence>
<keyword evidence="10" id="KW-1185">Reference proteome</keyword>
<name>A0AB33AKV7_9STRE</name>
<evidence type="ECO:0000256" key="2">
    <source>
        <dbReference type="ARBA" id="ARBA00007787"/>
    </source>
</evidence>
<sequence>MEESLMANKITLFSKNNCMQCKMTKKLLEKAGADFQEINMDERPDMIDYVKSLGFTAAPVIKAGEIAFSGFQPNKLKEII</sequence>
<dbReference type="InterPro" id="IPR002109">
    <property type="entry name" value="Glutaredoxin"/>
</dbReference>
<dbReference type="PANTHER" id="PTHR34386:SF1">
    <property type="entry name" value="GLUTAREDOXIN-LIKE PROTEIN NRDH"/>
    <property type="match status" value="1"/>
</dbReference>
<dbReference type="InterPro" id="IPR051548">
    <property type="entry name" value="Grx-like_ET"/>
</dbReference>
<comment type="similarity">
    <text evidence="2">Belongs to the glutaredoxin family.</text>
</comment>
<gene>
    <name evidence="9" type="ORF">KE3_0652</name>
</gene>
<evidence type="ECO:0000256" key="4">
    <source>
        <dbReference type="ARBA" id="ARBA00022448"/>
    </source>
</evidence>
<evidence type="ECO:0000256" key="1">
    <source>
        <dbReference type="ARBA" id="ARBA00002292"/>
    </source>
</evidence>
<dbReference type="InterPro" id="IPR036249">
    <property type="entry name" value="Thioredoxin-like_sf"/>
</dbReference>
<evidence type="ECO:0000259" key="8">
    <source>
        <dbReference type="Pfam" id="PF00462"/>
    </source>
</evidence>
<dbReference type="PANTHER" id="PTHR34386">
    <property type="entry name" value="GLUTAREDOXIN"/>
    <property type="match status" value="1"/>
</dbReference>
<dbReference type="GO" id="GO:0045454">
    <property type="term" value="P:cell redox homeostasis"/>
    <property type="evidence" value="ECO:0007669"/>
    <property type="project" value="InterPro"/>
</dbReference>
<comment type="function">
    <text evidence="1">Electron transport system for the ribonucleotide reductase system NrdEF.</text>
</comment>
<proteinExistence type="inferred from homology"/>
<evidence type="ECO:0000313" key="9">
    <source>
        <dbReference type="EMBL" id="AGS05160.1"/>
    </source>
</evidence>
<dbReference type="CDD" id="cd02976">
    <property type="entry name" value="NrdH"/>
    <property type="match status" value="1"/>
</dbReference>
<dbReference type="Pfam" id="PF00462">
    <property type="entry name" value="Glutaredoxin"/>
    <property type="match status" value="1"/>
</dbReference>
<organism evidence="9 10">
    <name type="scientific">Streptococcus lutetiensis 033</name>
    <dbReference type="NCBI Taxonomy" id="1076934"/>
    <lineage>
        <taxon>Bacteria</taxon>
        <taxon>Bacillati</taxon>
        <taxon>Bacillota</taxon>
        <taxon>Bacilli</taxon>
        <taxon>Lactobacillales</taxon>
        <taxon>Streptococcaceae</taxon>
        <taxon>Streptococcus</taxon>
    </lineage>
</organism>
<evidence type="ECO:0000256" key="7">
    <source>
        <dbReference type="ARBA" id="ARBA00023284"/>
    </source>
</evidence>
<dbReference type="Gene3D" id="3.40.30.10">
    <property type="entry name" value="Glutaredoxin"/>
    <property type="match status" value="1"/>
</dbReference>
<dbReference type="EMBL" id="CP003025">
    <property type="protein sequence ID" value="AGS05160.1"/>
    <property type="molecule type" value="Genomic_DNA"/>
</dbReference>
<dbReference type="AlphaFoldDB" id="A0AB33AKV7"/>
<feature type="domain" description="Glutaredoxin" evidence="8">
    <location>
        <begin position="10"/>
        <end position="62"/>
    </location>
</feature>
<dbReference type="InterPro" id="IPR011909">
    <property type="entry name" value="GlrX_NrdH"/>
</dbReference>
<keyword evidence="7" id="KW-0676">Redox-active center</keyword>
<keyword evidence="4" id="KW-0813">Transport</keyword>
<dbReference type="KEGG" id="slu:KE3_0652"/>
<protein>
    <recommendedName>
        <fullName evidence="3">Glutaredoxin-like protein NrdH</fullName>
    </recommendedName>
</protein>
<keyword evidence="6" id="KW-1015">Disulfide bond</keyword>
<evidence type="ECO:0000313" key="10">
    <source>
        <dbReference type="Proteomes" id="UP000015268"/>
    </source>
</evidence>
<reference evidence="9 10" key="1">
    <citation type="journal article" date="2013" name="BMC Microbiol.">
        <title>Dynamics of fecal microbial communities in children with diarrhea of unknown etiology and genomic analysis of associated Streptococcus lutetiensis.</title>
        <authorList>
            <person name="Jin D."/>
            <person name="Chen C."/>
            <person name="Li L."/>
            <person name="Lu S."/>
            <person name="Li Z."/>
            <person name="Zhou Z."/>
            <person name="Jing H."/>
            <person name="Xu Y."/>
            <person name="Du P."/>
            <person name="Wang H."/>
            <person name="Xiong Y."/>
            <person name="Zheng H."/>
            <person name="Bai X."/>
            <person name="Sun H."/>
            <person name="Wang L."/>
            <person name="Ye C."/>
            <person name="Gottschalk M."/>
            <person name="Xu J."/>
        </authorList>
    </citation>
    <scope>NUCLEOTIDE SEQUENCE [LARGE SCALE GENOMIC DNA]</scope>
    <source>
        <strain evidence="9 10">033</strain>
    </source>
</reference>